<organism evidence="1">
    <name type="scientific">Sulfurovum sp. enrichment culture clone C5</name>
    <dbReference type="NCBI Taxonomy" id="497650"/>
    <lineage>
        <taxon>Bacteria</taxon>
        <taxon>Pseudomonadati</taxon>
        <taxon>Campylobacterota</taxon>
        <taxon>Epsilonproteobacteria</taxon>
        <taxon>Campylobacterales</taxon>
        <taxon>Sulfurovaceae</taxon>
        <taxon>Sulfurovum</taxon>
        <taxon>environmental samples</taxon>
    </lineage>
</organism>
<accession>A0A0S4XPD1</accession>
<proteinExistence type="predicted"/>
<name>A0A0S4XPD1_9BACT</name>
<reference evidence="1" key="1">
    <citation type="submission" date="2015-11" db="EMBL/GenBank/DDBJ databases">
        <authorList>
            <person name="Zhang Y."/>
            <person name="Guo Z."/>
        </authorList>
    </citation>
    <scope>NUCLEOTIDE SEQUENCE</scope>
    <source>
        <strain evidence="1">BN30871</strain>
    </source>
</reference>
<evidence type="ECO:0000313" key="1">
    <source>
        <dbReference type="EMBL" id="CUV66194.1"/>
    </source>
</evidence>
<dbReference type="EMBL" id="FAXN01000069">
    <property type="protein sequence ID" value="CUV66194.1"/>
    <property type="molecule type" value="Genomic_DNA"/>
</dbReference>
<sequence>MQKTRGMDKVEFYLNLNEIKSLYDQGYVVLKILYNKLKDEKKINMSYWSFCQYAKKELIGKISNVAPINNQNIVAPVIENKSIDEVGKVVAPAQNTKEEFKPDQKLWDLASKMREADKI</sequence>
<protein>
    <submittedName>
        <fullName evidence="1">Uncharacterized protein</fullName>
    </submittedName>
</protein>
<dbReference type="AlphaFoldDB" id="A0A0S4XPD1"/>
<gene>
    <name evidence="1" type="ORF">BN3087_660024</name>
</gene>